<accession>A0AA39MM11</accession>
<dbReference type="Proteomes" id="UP001175211">
    <property type="component" value="Unassembled WGS sequence"/>
</dbReference>
<feature type="region of interest" description="Disordered" evidence="1">
    <location>
        <begin position="42"/>
        <end position="61"/>
    </location>
</feature>
<dbReference type="EMBL" id="JAUEPS010000088">
    <property type="protein sequence ID" value="KAK0439277.1"/>
    <property type="molecule type" value="Genomic_DNA"/>
</dbReference>
<dbReference type="RefSeq" id="XP_060323208.1">
    <property type="nucleotide sequence ID" value="XM_060466679.1"/>
</dbReference>
<gene>
    <name evidence="2" type="ORF">EV420DRAFT_1245347</name>
</gene>
<dbReference type="AlphaFoldDB" id="A0AA39MM11"/>
<organism evidence="2 3">
    <name type="scientific">Armillaria tabescens</name>
    <name type="common">Ringless honey mushroom</name>
    <name type="synonym">Agaricus tabescens</name>
    <dbReference type="NCBI Taxonomy" id="1929756"/>
    <lineage>
        <taxon>Eukaryota</taxon>
        <taxon>Fungi</taxon>
        <taxon>Dikarya</taxon>
        <taxon>Basidiomycota</taxon>
        <taxon>Agaricomycotina</taxon>
        <taxon>Agaricomycetes</taxon>
        <taxon>Agaricomycetidae</taxon>
        <taxon>Agaricales</taxon>
        <taxon>Marasmiineae</taxon>
        <taxon>Physalacriaceae</taxon>
        <taxon>Desarmillaria</taxon>
    </lineage>
</organism>
<dbReference type="GeneID" id="85350227"/>
<keyword evidence="3" id="KW-1185">Reference proteome</keyword>
<evidence type="ECO:0000313" key="3">
    <source>
        <dbReference type="Proteomes" id="UP001175211"/>
    </source>
</evidence>
<feature type="non-terminal residue" evidence="2">
    <location>
        <position position="1"/>
    </location>
</feature>
<proteinExistence type="predicted"/>
<protein>
    <submittedName>
        <fullName evidence="2">Uncharacterized protein</fullName>
    </submittedName>
</protein>
<comment type="caution">
    <text evidence="2">The sequence shown here is derived from an EMBL/GenBank/DDBJ whole genome shotgun (WGS) entry which is preliminary data.</text>
</comment>
<name>A0AA39MM11_ARMTA</name>
<sequence length="61" mass="7090">EHKTRKDCKCNDCHDDQLHKGCENLNKCAQMAKHLLNGLAEKWDSQRPDQNDQLSLTPEEK</sequence>
<reference evidence="2" key="1">
    <citation type="submission" date="2023-06" db="EMBL/GenBank/DDBJ databases">
        <authorList>
            <consortium name="Lawrence Berkeley National Laboratory"/>
            <person name="Ahrendt S."/>
            <person name="Sahu N."/>
            <person name="Indic B."/>
            <person name="Wong-Bajracharya J."/>
            <person name="Merenyi Z."/>
            <person name="Ke H.-M."/>
            <person name="Monk M."/>
            <person name="Kocsube S."/>
            <person name="Drula E."/>
            <person name="Lipzen A."/>
            <person name="Balint B."/>
            <person name="Henrissat B."/>
            <person name="Andreopoulos B."/>
            <person name="Martin F.M."/>
            <person name="Harder C.B."/>
            <person name="Rigling D."/>
            <person name="Ford K.L."/>
            <person name="Foster G.D."/>
            <person name="Pangilinan J."/>
            <person name="Papanicolaou A."/>
            <person name="Barry K."/>
            <person name="LaButti K."/>
            <person name="Viragh M."/>
            <person name="Koriabine M."/>
            <person name="Yan M."/>
            <person name="Riley R."/>
            <person name="Champramary S."/>
            <person name="Plett K.L."/>
            <person name="Tsai I.J."/>
            <person name="Slot J."/>
            <person name="Sipos G."/>
            <person name="Plett J."/>
            <person name="Nagy L.G."/>
            <person name="Grigoriev I.V."/>
        </authorList>
    </citation>
    <scope>NUCLEOTIDE SEQUENCE</scope>
    <source>
        <strain evidence="2">CCBAS 213</strain>
    </source>
</reference>
<feature type="compositionally biased region" description="Polar residues" evidence="1">
    <location>
        <begin position="51"/>
        <end position="61"/>
    </location>
</feature>
<feature type="non-terminal residue" evidence="2">
    <location>
        <position position="61"/>
    </location>
</feature>
<evidence type="ECO:0000313" key="2">
    <source>
        <dbReference type="EMBL" id="KAK0439277.1"/>
    </source>
</evidence>
<evidence type="ECO:0000256" key="1">
    <source>
        <dbReference type="SAM" id="MobiDB-lite"/>
    </source>
</evidence>